<dbReference type="InterPro" id="IPR013736">
    <property type="entry name" value="Xaa-Pro_dipept_C"/>
</dbReference>
<dbReference type="AlphaFoldDB" id="T2G9Q8"/>
<dbReference type="Pfam" id="PF02129">
    <property type="entry name" value="Peptidase_S15"/>
    <property type="match status" value="1"/>
</dbReference>
<dbReference type="Proteomes" id="UP000016587">
    <property type="component" value="Chromosome"/>
</dbReference>
<evidence type="ECO:0000259" key="2">
    <source>
        <dbReference type="SMART" id="SM00939"/>
    </source>
</evidence>
<dbReference type="eggNOG" id="COG2936">
    <property type="taxonomic scope" value="Bacteria"/>
</dbReference>
<name>T2G9Q8_MEGG1</name>
<reference evidence="4" key="2">
    <citation type="submission" date="2013-07" db="EMBL/GenBank/DDBJ databases">
        <authorList>
            <person name="Morais-Silva F.O."/>
            <person name="Rezende A.M."/>
            <person name="Pimentel C."/>
            <person name="Resende D.M."/>
            <person name="Santos C.I."/>
            <person name="Clemente C."/>
            <person name="de Oliveira L.M."/>
            <person name="da Silva S.M."/>
            <person name="Costa D.A."/>
            <person name="Varela-Raposo A."/>
            <person name="Horacio E.C.A."/>
            <person name="Matos M."/>
            <person name="Flores O."/>
            <person name="Ruiz J.C."/>
            <person name="Rodrigues-Pousada C."/>
        </authorList>
    </citation>
    <scope>NUCLEOTIDE SEQUENCE [LARGE SCALE GENOMIC DNA]</scope>
    <source>
        <strain evidence="4">ATCC 19364 / DSM 1382 / NCIMB 9332 / VKM B-1759</strain>
    </source>
</reference>
<accession>T2G9Q8</accession>
<keyword evidence="4" id="KW-1185">Reference proteome</keyword>
<proteinExistence type="predicted"/>
<gene>
    <name evidence="3" type="ORF">DGI_1156</name>
</gene>
<dbReference type="Pfam" id="PF08530">
    <property type="entry name" value="PepX_C"/>
    <property type="match status" value="1"/>
</dbReference>
<dbReference type="GO" id="GO:0052689">
    <property type="term" value="F:carboxylic ester hydrolase activity"/>
    <property type="evidence" value="ECO:0007669"/>
    <property type="project" value="UniProtKB-ARBA"/>
</dbReference>
<dbReference type="Gene3D" id="3.40.50.1820">
    <property type="entry name" value="alpha/beta hydrolase"/>
    <property type="match status" value="2"/>
</dbReference>
<dbReference type="NCBIfam" id="TIGR00976">
    <property type="entry name" value="CocE_NonD"/>
    <property type="match status" value="1"/>
</dbReference>
<organism evidence="3 4">
    <name type="scientific">Megalodesulfovibrio gigas (strain ATCC 19364 / DSM 1382 / NCIMB 9332 / VKM B-1759)</name>
    <name type="common">Desulfovibrio gigas</name>
    <dbReference type="NCBI Taxonomy" id="1121448"/>
    <lineage>
        <taxon>Bacteria</taxon>
        <taxon>Pseudomonadati</taxon>
        <taxon>Thermodesulfobacteriota</taxon>
        <taxon>Desulfovibrionia</taxon>
        <taxon>Desulfovibrionales</taxon>
        <taxon>Desulfovibrionaceae</taxon>
        <taxon>Megalodesulfovibrio</taxon>
    </lineage>
</organism>
<sequence length="631" mass="68567">MLLALAAALFWLRPESTTPTPREHAELLAVFGGNATPGPPRHTGLVRRSFHLPMRDGVDIAVDLHLPATLKADETVPVVLLPTRYWRRWNLRWPASALRDAPLATRMLVDYGYAVLSIDARGTGASFGVQNYPWSRDEIEDYLEVLDWAVQQPWSNGRAGVSGVSYGGTCAERMAAAGHPALKAAIIQFGLYDVFTDVAYPGGVFNSGFVGRWGRFNQALDNGTLPQFMPWFARAFVLGPAPVDGPQGRQKLALAAREHEANADIYLAAAGAAARDQTAVTERGVAVAMDDFSPHVAWKRPSRAPRPAVYAWGGWFDGAYAASLLRRLCEVDVEQRAVLGPWNHGATQDTDPFAPADAPASPSARVQLLEQIRFFDWYLKDLGEKPAPGLRYRRLGEQAWLQAQGWPPRPMTDLNFRLEHDASLQPGPATLPVAGTGRVLAQSPAPTGAQNRWRTQLGRSDVIYPDMGAQPGQPGRLSWTSAPLEQGLILEGTPLVRTAVAVNATDLSLFAYLEAVSPDGKAHMLSEGLLRALHRSEITPLPAVRCEGVPALHSFTRDAMALLEPETPTVMAVPLLPTAASVPQGWRLRLTLTTCDTGQFTCLPYESNPDVTILPGGTLRLPVPESAEPPK</sequence>
<feature type="domain" description="Xaa-Pro dipeptidyl-peptidase C-terminal" evidence="2">
    <location>
        <begin position="372"/>
        <end position="629"/>
    </location>
</feature>
<dbReference type="STRING" id="1121448.DGI_1156"/>
<evidence type="ECO:0000256" key="1">
    <source>
        <dbReference type="ARBA" id="ARBA00022801"/>
    </source>
</evidence>
<keyword evidence="1 3" id="KW-0378">Hydrolase</keyword>
<dbReference type="KEGG" id="dgg:DGI_1156"/>
<protein>
    <submittedName>
        <fullName evidence="3">Putative hydrolase CocE/NonD family protein</fullName>
    </submittedName>
</protein>
<dbReference type="SUPFAM" id="SSF49785">
    <property type="entry name" value="Galactose-binding domain-like"/>
    <property type="match status" value="1"/>
</dbReference>
<dbReference type="Gene3D" id="2.60.120.260">
    <property type="entry name" value="Galactose-binding domain-like"/>
    <property type="match status" value="1"/>
</dbReference>
<dbReference type="EMBL" id="CP006585">
    <property type="protein sequence ID" value="AGW13018.1"/>
    <property type="molecule type" value="Genomic_DNA"/>
</dbReference>
<dbReference type="InterPro" id="IPR050261">
    <property type="entry name" value="FrsA_esterase"/>
</dbReference>
<evidence type="ECO:0000313" key="3">
    <source>
        <dbReference type="EMBL" id="AGW13018.1"/>
    </source>
</evidence>
<dbReference type="PATRIC" id="fig|1121448.10.peg.1153"/>
<reference evidence="3 4" key="1">
    <citation type="journal article" date="2013" name="J. Bacteriol.">
        <title>Roles of HynAB and Ech, the only two hydrogenases found in the model sulfate reducer Desulfovibrio gigas.</title>
        <authorList>
            <person name="Morais-Silva F.O."/>
            <person name="Santos C.I."/>
            <person name="Rodrigues R."/>
            <person name="Pereira I.A."/>
            <person name="Rodrigues-Pousada C."/>
        </authorList>
    </citation>
    <scope>NUCLEOTIDE SEQUENCE [LARGE SCALE GENOMIC DNA]</scope>
    <source>
        <strain evidence="4">ATCC 19364 / DSM 1382 / NCIMB 9332 / VKM B-1759</strain>
    </source>
</reference>
<evidence type="ECO:0000313" key="4">
    <source>
        <dbReference type="Proteomes" id="UP000016587"/>
    </source>
</evidence>
<dbReference type="InterPro" id="IPR008979">
    <property type="entry name" value="Galactose-bd-like_sf"/>
</dbReference>
<dbReference type="HOGENOM" id="CLU_015590_4_1_7"/>
<dbReference type="PANTHER" id="PTHR22946">
    <property type="entry name" value="DIENELACTONE HYDROLASE DOMAIN-CONTAINING PROTEIN-RELATED"/>
    <property type="match status" value="1"/>
</dbReference>
<dbReference type="PANTHER" id="PTHR22946:SF9">
    <property type="entry name" value="POLYKETIDE TRANSFERASE AF380"/>
    <property type="match status" value="1"/>
</dbReference>
<dbReference type="InterPro" id="IPR029058">
    <property type="entry name" value="AB_hydrolase_fold"/>
</dbReference>
<dbReference type="SMART" id="SM00939">
    <property type="entry name" value="PepX_C"/>
    <property type="match status" value="1"/>
</dbReference>
<dbReference type="InterPro" id="IPR000383">
    <property type="entry name" value="Xaa-Pro-like_dom"/>
</dbReference>
<dbReference type="InterPro" id="IPR005674">
    <property type="entry name" value="CocE/Ser_esterase"/>
</dbReference>
<dbReference type="GO" id="GO:0008239">
    <property type="term" value="F:dipeptidyl-peptidase activity"/>
    <property type="evidence" value="ECO:0007669"/>
    <property type="project" value="InterPro"/>
</dbReference>
<dbReference type="SUPFAM" id="SSF53474">
    <property type="entry name" value="alpha/beta-Hydrolases"/>
    <property type="match status" value="1"/>
</dbReference>